<sequence length="190" mass="20071">MTYLHAELLKLWSLPSLRLTVALTLAATGLLRWAAGEPGALPLTYTQAGFLVLGVLAVSSEHEAGAQFHTTLLAMPRRLPLLAAKSLTLAATTLPVAATASLTCGADATAYLTLTTLLSAAVTTVIRYPVAALLPLLAVYFIVGPLFREELGSWLPDTMLTHASRGTLATTVWTIGVWVLVAVTFTRSDA</sequence>
<protein>
    <submittedName>
        <fullName evidence="2">Uncharacterized protein</fullName>
    </submittedName>
</protein>
<dbReference type="RefSeq" id="WP_310424437.1">
    <property type="nucleotide sequence ID" value="NZ_JAVDYC010000001.1"/>
</dbReference>
<feature type="transmembrane region" description="Helical" evidence="1">
    <location>
        <begin position="167"/>
        <end position="186"/>
    </location>
</feature>
<proteinExistence type="predicted"/>
<organism evidence="2 3">
    <name type="scientific">Catenuloplanes niger</name>
    <dbReference type="NCBI Taxonomy" id="587534"/>
    <lineage>
        <taxon>Bacteria</taxon>
        <taxon>Bacillati</taxon>
        <taxon>Actinomycetota</taxon>
        <taxon>Actinomycetes</taxon>
        <taxon>Micromonosporales</taxon>
        <taxon>Micromonosporaceae</taxon>
        <taxon>Catenuloplanes</taxon>
    </lineage>
</organism>
<keyword evidence="1" id="KW-0812">Transmembrane</keyword>
<dbReference type="EMBL" id="JAVDYC010000001">
    <property type="protein sequence ID" value="MDR7327269.1"/>
    <property type="molecule type" value="Genomic_DNA"/>
</dbReference>
<keyword evidence="1" id="KW-0472">Membrane</keyword>
<feature type="transmembrane region" description="Helical" evidence="1">
    <location>
        <begin position="130"/>
        <end position="147"/>
    </location>
</feature>
<evidence type="ECO:0000313" key="3">
    <source>
        <dbReference type="Proteomes" id="UP001183629"/>
    </source>
</evidence>
<dbReference type="Proteomes" id="UP001183629">
    <property type="component" value="Unassembled WGS sequence"/>
</dbReference>
<accession>A0AAE4CZU7</accession>
<name>A0AAE4CZU7_9ACTN</name>
<keyword evidence="1" id="KW-1133">Transmembrane helix</keyword>
<evidence type="ECO:0000313" key="2">
    <source>
        <dbReference type="EMBL" id="MDR7327269.1"/>
    </source>
</evidence>
<keyword evidence="3" id="KW-1185">Reference proteome</keyword>
<comment type="caution">
    <text evidence="2">The sequence shown here is derived from an EMBL/GenBank/DDBJ whole genome shotgun (WGS) entry which is preliminary data.</text>
</comment>
<evidence type="ECO:0000256" key="1">
    <source>
        <dbReference type="SAM" id="Phobius"/>
    </source>
</evidence>
<gene>
    <name evidence="2" type="ORF">J2S44_007519</name>
</gene>
<reference evidence="2 3" key="1">
    <citation type="submission" date="2023-07" db="EMBL/GenBank/DDBJ databases">
        <title>Sequencing the genomes of 1000 actinobacteria strains.</title>
        <authorList>
            <person name="Klenk H.-P."/>
        </authorList>
    </citation>
    <scope>NUCLEOTIDE SEQUENCE [LARGE SCALE GENOMIC DNA]</scope>
    <source>
        <strain evidence="2 3">DSM 44711</strain>
    </source>
</reference>
<dbReference type="AlphaFoldDB" id="A0AAE4CZU7"/>